<feature type="signal peptide" evidence="1">
    <location>
        <begin position="1"/>
        <end position="20"/>
    </location>
</feature>
<dbReference type="PROSITE" id="PS51257">
    <property type="entry name" value="PROKAR_LIPOPROTEIN"/>
    <property type="match status" value="1"/>
</dbReference>
<organism evidence="3 4">
    <name type="scientific">Kiloniella spongiae</name>
    <dbReference type="NCBI Taxonomy" id="1489064"/>
    <lineage>
        <taxon>Bacteria</taxon>
        <taxon>Pseudomonadati</taxon>
        <taxon>Pseudomonadota</taxon>
        <taxon>Alphaproteobacteria</taxon>
        <taxon>Rhodospirillales</taxon>
        <taxon>Kiloniellaceae</taxon>
        <taxon>Kiloniella</taxon>
    </lineage>
</organism>
<reference evidence="3 4" key="1">
    <citation type="submission" date="2015-03" db="EMBL/GenBank/DDBJ databases">
        <title>Genome Sequence of Kiloniella spongiae MEBiC09566, isolated from a marine sponge.</title>
        <authorList>
            <person name="Shao Z."/>
            <person name="Wang L."/>
            <person name="Li X."/>
        </authorList>
    </citation>
    <scope>NUCLEOTIDE SEQUENCE [LARGE SCALE GENOMIC DNA]</scope>
    <source>
        <strain evidence="3 4">MEBiC09566</strain>
    </source>
</reference>
<gene>
    <name evidence="3" type="ORF">WH96_04945</name>
</gene>
<proteinExistence type="predicted"/>
<keyword evidence="4" id="KW-1185">Reference proteome</keyword>
<accession>A0A0H2MH14</accession>
<protein>
    <recommendedName>
        <fullName evidence="2">Rap1a immunity protein domain-containing protein</fullName>
    </recommendedName>
</protein>
<name>A0A0H2MH14_9PROT</name>
<comment type="caution">
    <text evidence="3">The sequence shown here is derived from an EMBL/GenBank/DDBJ whole genome shotgun (WGS) entry which is preliminary data.</text>
</comment>
<dbReference type="Pfam" id="PF18602">
    <property type="entry name" value="Rap1a"/>
    <property type="match status" value="1"/>
</dbReference>
<evidence type="ECO:0000259" key="2">
    <source>
        <dbReference type="Pfam" id="PF18602"/>
    </source>
</evidence>
<evidence type="ECO:0000313" key="3">
    <source>
        <dbReference type="EMBL" id="KLN61683.1"/>
    </source>
</evidence>
<dbReference type="InterPro" id="IPR041238">
    <property type="entry name" value="Rap1a"/>
</dbReference>
<dbReference type="Proteomes" id="UP000035444">
    <property type="component" value="Unassembled WGS sequence"/>
</dbReference>
<evidence type="ECO:0000256" key="1">
    <source>
        <dbReference type="SAM" id="SignalP"/>
    </source>
</evidence>
<evidence type="ECO:0000313" key="4">
    <source>
        <dbReference type="Proteomes" id="UP000035444"/>
    </source>
</evidence>
<dbReference type="Gene3D" id="1.10.890.40">
    <property type="match status" value="1"/>
</dbReference>
<feature type="chain" id="PRO_5002597063" description="Rap1a immunity protein domain-containing protein" evidence="1">
    <location>
        <begin position="21"/>
        <end position="125"/>
    </location>
</feature>
<dbReference type="AlphaFoldDB" id="A0A0H2MH14"/>
<keyword evidence="1" id="KW-0732">Signal</keyword>
<sequence>MKYIMLLIAALTLTACPHQASRQSLQTAYDLSRDSEYSGKEFYDRCSNTQTDTRENQRERDICTWYIANVTSNKDVKQITCHPQWPSARMRHDMVVDYMNKNPDIQHNTARQIIINAMNSRYPCS</sequence>
<dbReference type="EMBL" id="LAQL01000003">
    <property type="protein sequence ID" value="KLN61683.1"/>
    <property type="molecule type" value="Genomic_DNA"/>
</dbReference>
<feature type="domain" description="Rap1a immunity protein" evidence="2">
    <location>
        <begin position="38"/>
        <end position="124"/>
    </location>
</feature>
<dbReference type="STRING" id="1489064.WH96_04945"/>
<dbReference type="RefSeq" id="WP_047763018.1">
    <property type="nucleotide sequence ID" value="NZ_LAQL01000003.1"/>
</dbReference>